<gene>
    <name evidence="2" type="ORF">ACFP2T_43850</name>
</gene>
<reference evidence="3" key="1">
    <citation type="journal article" date="2019" name="Int. J. Syst. Evol. Microbiol.">
        <title>The Global Catalogue of Microorganisms (GCM) 10K type strain sequencing project: providing services to taxonomists for standard genome sequencing and annotation.</title>
        <authorList>
            <consortium name="The Broad Institute Genomics Platform"/>
            <consortium name="The Broad Institute Genome Sequencing Center for Infectious Disease"/>
            <person name="Wu L."/>
            <person name="Ma J."/>
        </authorList>
    </citation>
    <scope>NUCLEOTIDE SEQUENCE [LARGE SCALE GENOMIC DNA]</scope>
    <source>
        <strain evidence="3">ZS-35-S2</strain>
    </source>
</reference>
<keyword evidence="1" id="KW-0732">Signal</keyword>
<dbReference type="Proteomes" id="UP001596203">
    <property type="component" value="Unassembled WGS sequence"/>
</dbReference>
<protein>
    <submittedName>
        <fullName evidence="2">Uncharacterized protein</fullName>
    </submittedName>
</protein>
<name>A0ABW1KQG9_9ACTN</name>
<keyword evidence="3" id="KW-1185">Reference proteome</keyword>
<sequence length="178" mass="18786">MLVLALVLAAASVLSAGCGGPAAPGSAVTEDPELVAAAQTVEAELRQAFPDTFSGLRLDNDENRLIVYRRPDPRLDARVRELAPSVTVDLRDAAHSLAAMLRTVDRVVADGAYWAERGITITGAAPRADGSGVSVYTRTGDDKERAALSGRYPEMPLTVEKRTIVPATHQPPSGIVIS</sequence>
<feature type="chain" id="PRO_5047422055" evidence="1">
    <location>
        <begin position="17"/>
        <end position="178"/>
    </location>
</feature>
<organism evidence="2 3">
    <name type="scientific">Plantactinospora solaniradicis</name>
    <dbReference type="NCBI Taxonomy" id="1723736"/>
    <lineage>
        <taxon>Bacteria</taxon>
        <taxon>Bacillati</taxon>
        <taxon>Actinomycetota</taxon>
        <taxon>Actinomycetes</taxon>
        <taxon>Micromonosporales</taxon>
        <taxon>Micromonosporaceae</taxon>
        <taxon>Plantactinospora</taxon>
    </lineage>
</organism>
<evidence type="ECO:0000313" key="2">
    <source>
        <dbReference type="EMBL" id="MFC6023074.1"/>
    </source>
</evidence>
<evidence type="ECO:0000256" key="1">
    <source>
        <dbReference type="SAM" id="SignalP"/>
    </source>
</evidence>
<accession>A0ABW1KQG9</accession>
<proteinExistence type="predicted"/>
<dbReference type="RefSeq" id="WP_377433046.1">
    <property type="nucleotide sequence ID" value="NZ_JBHSPR010000085.1"/>
</dbReference>
<evidence type="ECO:0000313" key="3">
    <source>
        <dbReference type="Proteomes" id="UP001596203"/>
    </source>
</evidence>
<feature type="signal peptide" evidence="1">
    <location>
        <begin position="1"/>
        <end position="16"/>
    </location>
</feature>
<comment type="caution">
    <text evidence="2">The sequence shown here is derived from an EMBL/GenBank/DDBJ whole genome shotgun (WGS) entry which is preliminary data.</text>
</comment>
<dbReference type="EMBL" id="JBHSPR010000085">
    <property type="protein sequence ID" value="MFC6023074.1"/>
    <property type="molecule type" value="Genomic_DNA"/>
</dbReference>